<sequence>MKRVRYGLIAATLVGLLLTGCSNFGLVFSTPTVSVASPENFQRTVTTEKDSAGNIVALIYTFQYEIVLNALPGSPAGRVFLRSGSVDVFGATIPSCPTTEKDFCPNRFPIKSEYRTGPSDPPPTATQITSYIAQSLNETAQKENAINYPVYVY</sequence>
<name>A0A399EJ84_9DEIN</name>
<accession>A0A399EJ84</accession>
<evidence type="ECO:0000313" key="1">
    <source>
        <dbReference type="EMBL" id="RIH83129.1"/>
    </source>
</evidence>
<gene>
    <name evidence="1" type="ORF">Mrose_03149</name>
</gene>
<reference evidence="1 2" key="1">
    <citation type="submission" date="2018-08" db="EMBL/GenBank/DDBJ databases">
        <title>Meiothermus roseus NBRC 110900 genome sequencing project.</title>
        <authorList>
            <person name="Da Costa M.S."/>
            <person name="Albuquerque L."/>
            <person name="Raposo P."/>
            <person name="Froufe H.J.C."/>
            <person name="Barroso C.S."/>
            <person name="Egas C."/>
        </authorList>
    </citation>
    <scope>NUCLEOTIDE SEQUENCE [LARGE SCALE GENOMIC DNA]</scope>
    <source>
        <strain evidence="1 2">NBRC 110900</strain>
    </source>
</reference>
<dbReference type="EMBL" id="QWLA01000084">
    <property type="protein sequence ID" value="RIH83129.1"/>
    <property type="molecule type" value="Genomic_DNA"/>
</dbReference>
<dbReference type="OrthoDB" id="32547at2"/>
<dbReference type="AlphaFoldDB" id="A0A399EJ84"/>
<keyword evidence="2" id="KW-1185">Reference proteome</keyword>
<dbReference type="Proteomes" id="UP000265341">
    <property type="component" value="Unassembled WGS sequence"/>
</dbReference>
<comment type="caution">
    <text evidence="1">The sequence shown here is derived from an EMBL/GenBank/DDBJ whole genome shotgun (WGS) entry which is preliminary data.</text>
</comment>
<dbReference type="RefSeq" id="WP_119279923.1">
    <property type="nucleotide sequence ID" value="NZ_QWLA01000084.1"/>
</dbReference>
<organism evidence="1 2">
    <name type="scientific">Calidithermus roseus</name>
    <dbReference type="NCBI Taxonomy" id="1644118"/>
    <lineage>
        <taxon>Bacteria</taxon>
        <taxon>Thermotogati</taxon>
        <taxon>Deinococcota</taxon>
        <taxon>Deinococci</taxon>
        <taxon>Thermales</taxon>
        <taxon>Thermaceae</taxon>
        <taxon>Calidithermus</taxon>
    </lineage>
</organism>
<evidence type="ECO:0008006" key="3">
    <source>
        <dbReference type="Google" id="ProtNLM"/>
    </source>
</evidence>
<dbReference type="PROSITE" id="PS51257">
    <property type="entry name" value="PROKAR_LIPOPROTEIN"/>
    <property type="match status" value="1"/>
</dbReference>
<proteinExistence type="predicted"/>
<evidence type="ECO:0000313" key="2">
    <source>
        <dbReference type="Proteomes" id="UP000265341"/>
    </source>
</evidence>
<protein>
    <recommendedName>
        <fullName evidence="3">Lipoprotein</fullName>
    </recommendedName>
</protein>